<name>A0AC61NJN6_9BACT</name>
<evidence type="ECO:0000313" key="1">
    <source>
        <dbReference type="EMBL" id="QZE14490.1"/>
    </source>
</evidence>
<sequence>MKLLRSILTMVFIILLYFSVQGRGGASFDRYTMMEGLSNNTISTIYQDHKGYMWVGTFDGLNRFDSYQWYSYRKGRREHSVPSNRIEKILEVRDTLLVATDAGLSFYNREMDQFEVLHVLNTESYPITDVVEDASGNIWCSMLSKGLFQLDDNIKKGQWKWCSKMKNLIAISTDQTTGQMWLADRDGDFICYSPLSDREQLFHLDGVQVVDIHVKNNIVWIGTESNGVYLLDIGRGKFIPFDLGQNDVVVREIQESTSGNIIISTDGNGVFVCDQYGVVKNEFNILSSVGILTTFVDQQGTMWYGTVGLGLWARNPIRSYYGYHKIEAIDPTMNLQVNNIISMSTWGDNILLLGTDGGGLVAYDLLENRCLPSLPFATLSAKVIKCMTKDKDDNLWVGTYKEGAFFLNKKKNQWLHFKHSKDDKTSIPNNNVWSISCANDTTFIGTLGSGIVCFDSEKGFVPVSITEGLDGDLSNYILSSTKLQNNNLWFGSSNGVYVRDYHTSQWSRTLVDPISGDGRGKAAITSIYESTNSNVWIGSNGGGVGRVKRDSIEWFDETDGLINNTVHAILEDSMQNIWFMTNRGVSIFDQQKKHITNIDEKKGLKSLQFTCASKLVDGRVALGTVNGFYVFDPDQMHHQVPPPKLILESLSLLNGNKNERNEIKVQEQEVKWYPDYHALQARFVGIDYLQGDKTTYSYRVEGFSNQWYDIGEQREITLMGLPYGFFTLQIRAENRETGYFSDIISIPLLILRPWWRTRTALFIYIVILIVIFSIYQRLSNRFYLLKKEAELRSITNKKKQELHRIRIQMFTKMAHEFMTPLTLIIAPLQDIIELNELSPSIKRRLDRVFGQSQYLKKLAENILAFQKLNIQKPNLNLAYVDVHEIVAHQVKVMDELAQQKSISIEFLVNIGDHLVEVDAEKFESIVTNLLSNAIKYCNEKGQISILIDLLDGQTDDTKFVLHFKISDTGIGIPNSKLSHIFTPFYRVDEESHEEGSGIGLSIVKDFVDIHKGNIQVDSQENVGTSFYIDIPCKIKESTDVLNEPMILSQEKHSVRPKKRDHALKLCLVVDDNLSMLQYLNDLLSDDYQVLLAKNGKEAYDKATSAMPDIIVTDLMMPQVDGIELLTLLKGNILTSHIPVVVLSAKHVTEAKIASVEEGAELYLSKPFDSKLFKSYLSSILHNRELLASKRNGMPKVLEKETLSVMDKKWLDSIRKLVIDNLQNSQFDIPFMCEKSHMSRSSLHRKLKAICNMSTTEFINSLRLEKAVILLESRKYQINEVAYMVGFNNASYFTRAFSKKYGMSPTYFVERM</sequence>
<accession>A0AC61NJN6</accession>
<dbReference type="EMBL" id="CP081303">
    <property type="protein sequence ID" value="QZE14490.1"/>
    <property type="molecule type" value="Genomic_DNA"/>
</dbReference>
<proteinExistence type="predicted"/>
<keyword evidence="2" id="KW-1185">Reference proteome</keyword>
<gene>
    <name evidence="1" type="ORF">K4L44_01065</name>
</gene>
<protein>
    <submittedName>
        <fullName evidence="1">Response regulator</fullName>
    </submittedName>
</protein>
<dbReference type="Proteomes" id="UP000826212">
    <property type="component" value="Chromosome"/>
</dbReference>
<organism evidence="1 2">
    <name type="scientific">Halosquirtibacter laminarini</name>
    <dbReference type="NCBI Taxonomy" id="3374600"/>
    <lineage>
        <taxon>Bacteria</taxon>
        <taxon>Pseudomonadati</taxon>
        <taxon>Bacteroidota</taxon>
        <taxon>Bacteroidia</taxon>
        <taxon>Marinilabiliales</taxon>
        <taxon>Prolixibacteraceae</taxon>
        <taxon>Halosquirtibacter</taxon>
    </lineage>
</organism>
<evidence type="ECO:0000313" key="2">
    <source>
        <dbReference type="Proteomes" id="UP000826212"/>
    </source>
</evidence>
<reference evidence="1" key="1">
    <citation type="submission" date="2021-08" db="EMBL/GenBank/DDBJ databases">
        <title>Novel anaerobic bacterium isolated from sea squirt in East Sea, Republic of Korea.</title>
        <authorList>
            <person name="Nguyen T.H."/>
            <person name="Li Z."/>
            <person name="Lee Y.-J."/>
            <person name="Ko J."/>
            <person name="Kim S.-G."/>
        </authorList>
    </citation>
    <scope>NUCLEOTIDE SEQUENCE</scope>
    <source>
        <strain evidence="1">KCTC 25031</strain>
    </source>
</reference>